<proteinExistence type="inferred from homology"/>
<dbReference type="GO" id="GO:0003677">
    <property type="term" value="F:DNA binding"/>
    <property type="evidence" value="ECO:0007669"/>
    <property type="project" value="UniProtKB-KW"/>
</dbReference>
<gene>
    <name evidence="2" type="ORF">MgSA37_00586</name>
</gene>
<dbReference type="KEGG" id="mgot:MgSA37_00586"/>
<accession>A0A110B0N4</accession>
<sequence>MKTMSVGEFKTHFSEVLEQVKSGEEFAVTYGKKKTVVGYFLPEKRDQPKIKLGIAEGKAKFTFSPDFKMTEEEFLGL</sequence>
<evidence type="ECO:0000313" key="2">
    <source>
        <dbReference type="EMBL" id="BAU52425.1"/>
    </source>
</evidence>
<dbReference type="Gene3D" id="3.40.1620.10">
    <property type="entry name" value="YefM-like domain"/>
    <property type="match status" value="1"/>
</dbReference>
<organism evidence="2 3">
    <name type="scientific">Mucilaginibacter gotjawali</name>
    <dbReference type="NCBI Taxonomy" id="1550579"/>
    <lineage>
        <taxon>Bacteria</taxon>
        <taxon>Pseudomonadati</taxon>
        <taxon>Bacteroidota</taxon>
        <taxon>Sphingobacteriia</taxon>
        <taxon>Sphingobacteriales</taxon>
        <taxon>Sphingobacteriaceae</taxon>
        <taxon>Mucilaginibacter</taxon>
    </lineage>
</organism>
<dbReference type="InterPro" id="IPR036165">
    <property type="entry name" value="YefM-like_sf"/>
</dbReference>
<dbReference type="SUPFAM" id="SSF143120">
    <property type="entry name" value="YefM-like"/>
    <property type="match status" value="1"/>
</dbReference>
<dbReference type="RefSeq" id="WP_096349753.1">
    <property type="nucleotide sequence ID" value="NZ_AP017313.1"/>
</dbReference>
<reference evidence="2 3" key="1">
    <citation type="submission" date="2015-12" db="EMBL/GenBank/DDBJ databases">
        <title>Genome sequence of Mucilaginibacter gotjawali.</title>
        <authorList>
            <person name="Lee J.S."/>
            <person name="Lee K.C."/>
            <person name="Kim K.K."/>
            <person name="Lee B.W."/>
        </authorList>
    </citation>
    <scope>NUCLEOTIDE SEQUENCE [LARGE SCALE GENOMIC DNA]</scope>
    <source>
        <strain evidence="2 3">SA3-7</strain>
    </source>
</reference>
<dbReference type="AlphaFoldDB" id="A0A110B0N4"/>
<evidence type="ECO:0000313" key="3">
    <source>
        <dbReference type="Proteomes" id="UP000218263"/>
    </source>
</evidence>
<dbReference type="EMBL" id="AP017313">
    <property type="protein sequence ID" value="BAU52425.1"/>
    <property type="molecule type" value="Genomic_DNA"/>
</dbReference>
<keyword evidence="3" id="KW-1185">Reference proteome</keyword>
<protein>
    <submittedName>
        <fullName evidence="2">Phd_YefM protein</fullName>
    </submittedName>
</protein>
<name>A0A110B0N4_9SPHI</name>
<comment type="similarity">
    <text evidence="1">Belongs to the phD/YefM antitoxin family.</text>
</comment>
<dbReference type="OrthoDB" id="826457at2"/>
<evidence type="ECO:0000256" key="1">
    <source>
        <dbReference type="ARBA" id="ARBA00009981"/>
    </source>
</evidence>
<dbReference type="Proteomes" id="UP000218263">
    <property type="component" value="Chromosome"/>
</dbReference>